<accession>A0A9D1TK77</accession>
<dbReference type="Pfam" id="PF00753">
    <property type="entry name" value="Lactamase_B"/>
    <property type="match status" value="1"/>
</dbReference>
<dbReference type="Gene3D" id="1.10.10.10">
    <property type="entry name" value="Winged helix-like DNA-binding domain superfamily/Winged helix DNA-binding domain"/>
    <property type="match status" value="1"/>
</dbReference>
<name>A0A9D1TK77_9BACI</name>
<comment type="caution">
    <text evidence="2">The sequence shown here is derived from an EMBL/GenBank/DDBJ whole genome shotgun (WGS) entry which is preliminary data.</text>
</comment>
<dbReference type="AlphaFoldDB" id="A0A9D1TK77"/>
<dbReference type="InterPro" id="IPR048933">
    <property type="entry name" value="B_lactamase-like_C"/>
</dbReference>
<reference evidence="2" key="1">
    <citation type="journal article" date="2021" name="PeerJ">
        <title>Extensive microbial diversity within the chicken gut microbiome revealed by metagenomics and culture.</title>
        <authorList>
            <person name="Gilroy R."/>
            <person name="Ravi A."/>
            <person name="Getino M."/>
            <person name="Pursley I."/>
            <person name="Horton D.L."/>
            <person name="Alikhan N.F."/>
            <person name="Baker D."/>
            <person name="Gharbi K."/>
            <person name="Hall N."/>
            <person name="Watson M."/>
            <person name="Adriaenssens E.M."/>
            <person name="Foster-Nyarko E."/>
            <person name="Jarju S."/>
            <person name="Secka A."/>
            <person name="Antonio M."/>
            <person name="Oren A."/>
            <person name="Chaudhuri R.R."/>
            <person name="La Ragione R."/>
            <person name="Hildebrand F."/>
            <person name="Pallen M.J."/>
        </authorList>
    </citation>
    <scope>NUCLEOTIDE SEQUENCE</scope>
    <source>
        <strain evidence="2">CHK169-2315</strain>
    </source>
</reference>
<dbReference type="PANTHER" id="PTHR23131:SF4">
    <property type="entry name" value="METALLO-BETA-LACTAMASE SUPERFAMILY POTEIN"/>
    <property type="match status" value="1"/>
</dbReference>
<dbReference type="SMART" id="SM00849">
    <property type="entry name" value="Lactamase_B"/>
    <property type="match status" value="1"/>
</dbReference>
<evidence type="ECO:0000313" key="2">
    <source>
        <dbReference type="EMBL" id="HIV74082.1"/>
    </source>
</evidence>
<dbReference type="CDD" id="cd07725">
    <property type="entry name" value="TTHA1429-like_MBL-fold"/>
    <property type="match status" value="1"/>
</dbReference>
<dbReference type="InterPro" id="IPR036866">
    <property type="entry name" value="RibonucZ/Hydroxyglut_hydro"/>
</dbReference>
<sequence length="314" mass="36270">MFEKLGIQKITIPLPFRLDHVHCFLVKGATGYTLIDTGLHDEQAKKIWQEKLLGKDVEKIILTHLHPDHTGYAGVLQKQTNAPVYMSEIDAKAMQTIWQEEAIPLLQRDYHTFAVPEQMTEKIIQLIRKTTNIVEPTPTVQQFLRDGETINIGDYTYDIIATPGHAEGLVCLYEPETKVLLSTDHVLPKITPNIAYWFYGEKNPLLSYKTSLEKIKKLDISYVIPSHGEPFEDVYTRIDEIWAHHEERIEKTYDAMKNGITVFDMCDILFPYELSVYDYQFAIGEAVAHMEYVRHEGRCERTIESGVYIYQSLT</sequence>
<dbReference type="Gene3D" id="3.60.15.10">
    <property type="entry name" value="Ribonuclease Z/Hydroxyacylglutathione hydrolase-like"/>
    <property type="match status" value="1"/>
</dbReference>
<dbReference type="Pfam" id="PF21221">
    <property type="entry name" value="B_lactamase-like_C"/>
    <property type="match status" value="1"/>
</dbReference>
<gene>
    <name evidence="2" type="ORF">H9895_03260</name>
</gene>
<reference evidence="2" key="2">
    <citation type="submission" date="2021-04" db="EMBL/GenBank/DDBJ databases">
        <authorList>
            <person name="Gilroy R."/>
        </authorList>
    </citation>
    <scope>NUCLEOTIDE SEQUENCE</scope>
    <source>
        <strain evidence="2">CHK169-2315</strain>
    </source>
</reference>
<dbReference type="PANTHER" id="PTHR23131">
    <property type="entry name" value="ENDORIBONUCLEASE LACTB2"/>
    <property type="match status" value="1"/>
</dbReference>
<dbReference type="InterPro" id="IPR050662">
    <property type="entry name" value="Sec-metab_biosynth-thioest"/>
</dbReference>
<dbReference type="InterPro" id="IPR001279">
    <property type="entry name" value="Metallo-B-lactamas"/>
</dbReference>
<dbReference type="Proteomes" id="UP000823937">
    <property type="component" value="Unassembled WGS sequence"/>
</dbReference>
<dbReference type="InterPro" id="IPR036388">
    <property type="entry name" value="WH-like_DNA-bd_sf"/>
</dbReference>
<proteinExistence type="predicted"/>
<dbReference type="SUPFAM" id="SSF56281">
    <property type="entry name" value="Metallo-hydrolase/oxidoreductase"/>
    <property type="match status" value="1"/>
</dbReference>
<dbReference type="EMBL" id="DXHX01000045">
    <property type="protein sequence ID" value="HIV74082.1"/>
    <property type="molecule type" value="Genomic_DNA"/>
</dbReference>
<feature type="domain" description="Metallo-beta-lactamase" evidence="1">
    <location>
        <begin position="20"/>
        <end position="227"/>
    </location>
</feature>
<organism evidence="2 3">
    <name type="scientific">Candidatus Pseudogracilibacillus intestinigallinarum</name>
    <dbReference type="NCBI Taxonomy" id="2838742"/>
    <lineage>
        <taxon>Bacteria</taxon>
        <taxon>Bacillati</taxon>
        <taxon>Bacillota</taxon>
        <taxon>Bacilli</taxon>
        <taxon>Bacillales</taxon>
        <taxon>Bacillaceae</taxon>
        <taxon>Pseudogracilibacillus</taxon>
    </lineage>
</organism>
<evidence type="ECO:0000313" key="3">
    <source>
        <dbReference type="Proteomes" id="UP000823937"/>
    </source>
</evidence>
<protein>
    <submittedName>
        <fullName evidence="2">MBL fold metallo-hydrolase</fullName>
    </submittedName>
</protein>
<evidence type="ECO:0000259" key="1">
    <source>
        <dbReference type="SMART" id="SM00849"/>
    </source>
</evidence>